<reference evidence="2 3" key="1">
    <citation type="journal article" date="2019" name="Environ. Microbiol.">
        <title>Species interactions and distinct microbial communities in high Arctic permafrost affected cryosols are associated with the CH4 and CO2 gas fluxes.</title>
        <authorList>
            <person name="Altshuler I."/>
            <person name="Hamel J."/>
            <person name="Turney S."/>
            <person name="Magnuson E."/>
            <person name="Levesque R."/>
            <person name="Greer C."/>
            <person name="Whyte L.G."/>
        </authorList>
    </citation>
    <scope>NUCLEOTIDE SEQUENCE [LARGE SCALE GENOMIC DNA]</scope>
    <source>
        <strain evidence="2 3">E6.1</strain>
    </source>
</reference>
<keyword evidence="1" id="KW-0732">Signal</keyword>
<keyword evidence="3" id="KW-1185">Reference proteome</keyword>
<feature type="chain" id="PRO_5021388101" description="DUF4019 domain-containing protein" evidence="1">
    <location>
        <begin position="24"/>
        <end position="144"/>
    </location>
</feature>
<proteinExistence type="predicted"/>
<organism evidence="2 3">
    <name type="scientific">Sphingomonas glacialis</name>
    <dbReference type="NCBI Taxonomy" id="658225"/>
    <lineage>
        <taxon>Bacteria</taxon>
        <taxon>Pseudomonadati</taxon>
        <taxon>Pseudomonadota</taxon>
        <taxon>Alphaproteobacteria</taxon>
        <taxon>Sphingomonadales</taxon>
        <taxon>Sphingomonadaceae</taxon>
        <taxon>Sphingomonas</taxon>
    </lineage>
</organism>
<protein>
    <recommendedName>
        <fullName evidence="4">DUF4019 domain-containing protein</fullName>
    </recommendedName>
</protein>
<dbReference type="Proteomes" id="UP000319931">
    <property type="component" value="Unassembled WGS sequence"/>
</dbReference>
<sequence>MHKTIVLLMSLLLASAIPAVAHASEDTAPVSASVDQDVLNFLNLLRSGNGSDAVTGLLSSPLWASKAGARESMIGQIDAAIRAYGPVQSYEKLSTNRLGTLVVREYYLVQHRDMVVRWEFDLVKSSSVWHVGYFGFTDQPNAWF</sequence>
<evidence type="ECO:0000313" key="2">
    <source>
        <dbReference type="EMBL" id="TPG54474.1"/>
    </source>
</evidence>
<feature type="signal peptide" evidence="1">
    <location>
        <begin position="1"/>
        <end position="23"/>
    </location>
</feature>
<gene>
    <name evidence="2" type="ORF">EAH76_07405</name>
</gene>
<name>A0A502FYA4_9SPHN</name>
<evidence type="ECO:0000313" key="3">
    <source>
        <dbReference type="Proteomes" id="UP000319931"/>
    </source>
</evidence>
<evidence type="ECO:0000256" key="1">
    <source>
        <dbReference type="SAM" id="SignalP"/>
    </source>
</evidence>
<accession>A0A502FYA4</accession>
<comment type="caution">
    <text evidence="2">The sequence shown here is derived from an EMBL/GenBank/DDBJ whole genome shotgun (WGS) entry which is preliminary data.</text>
</comment>
<evidence type="ECO:0008006" key="4">
    <source>
        <dbReference type="Google" id="ProtNLM"/>
    </source>
</evidence>
<dbReference type="EMBL" id="RCZC01000002">
    <property type="protein sequence ID" value="TPG54474.1"/>
    <property type="molecule type" value="Genomic_DNA"/>
</dbReference>
<dbReference type="AlphaFoldDB" id="A0A502FYA4"/>